<dbReference type="GO" id="GO:0046872">
    <property type="term" value="F:metal ion binding"/>
    <property type="evidence" value="ECO:0007669"/>
    <property type="project" value="UniProtKB-KW"/>
</dbReference>
<evidence type="ECO:0000256" key="2">
    <source>
        <dbReference type="ARBA" id="ARBA00005877"/>
    </source>
</evidence>
<feature type="compositionally biased region" description="Polar residues" evidence="6">
    <location>
        <begin position="49"/>
        <end position="62"/>
    </location>
</feature>
<dbReference type="OMA" id="EYQRGGC"/>
<dbReference type="EMBL" id="LT934111">
    <property type="protein sequence ID" value="VAH00326.1"/>
    <property type="molecule type" value="Genomic_DNA"/>
</dbReference>
<dbReference type="CDD" id="cd07250">
    <property type="entry name" value="HPPD_C_like"/>
    <property type="match status" value="1"/>
</dbReference>
<evidence type="ECO:0000256" key="1">
    <source>
        <dbReference type="ARBA" id="ARBA00001962"/>
    </source>
</evidence>
<evidence type="ECO:0000313" key="9">
    <source>
        <dbReference type="Proteomes" id="UP000324705"/>
    </source>
</evidence>
<dbReference type="GO" id="GO:0003868">
    <property type="term" value="F:4-hydroxyphenylpyruvate dioxygenase activity"/>
    <property type="evidence" value="ECO:0007669"/>
    <property type="project" value="InterPro"/>
</dbReference>
<reference evidence="8 9" key="1">
    <citation type="submission" date="2017-09" db="EMBL/GenBank/DDBJ databases">
        <authorList>
            <consortium name="International Durum Wheat Genome Sequencing Consortium (IDWGSC)"/>
            <person name="Milanesi L."/>
        </authorList>
    </citation>
    <scope>NUCLEOTIDE SEQUENCE [LARGE SCALE GENOMIC DNA]</scope>
    <source>
        <strain evidence="9">cv. Svevo</strain>
    </source>
</reference>
<dbReference type="Proteomes" id="UP000324705">
    <property type="component" value="Chromosome 1A"/>
</dbReference>
<proteinExistence type="inferred from homology"/>
<organism evidence="8 9">
    <name type="scientific">Triticum turgidum subsp. durum</name>
    <name type="common">Durum wheat</name>
    <name type="synonym">Triticum durum</name>
    <dbReference type="NCBI Taxonomy" id="4567"/>
    <lineage>
        <taxon>Eukaryota</taxon>
        <taxon>Viridiplantae</taxon>
        <taxon>Streptophyta</taxon>
        <taxon>Embryophyta</taxon>
        <taxon>Tracheophyta</taxon>
        <taxon>Spermatophyta</taxon>
        <taxon>Magnoliopsida</taxon>
        <taxon>Liliopsida</taxon>
        <taxon>Poales</taxon>
        <taxon>Poaceae</taxon>
        <taxon>BOP clade</taxon>
        <taxon>Pooideae</taxon>
        <taxon>Triticodae</taxon>
        <taxon>Triticeae</taxon>
        <taxon>Triticinae</taxon>
        <taxon>Triticum</taxon>
    </lineage>
</organism>
<dbReference type="Pfam" id="PF14696">
    <property type="entry name" value="Glyoxalase_5"/>
    <property type="match status" value="1"/>
</dbReference>
<dbReference type="CDD" id="cd08342">
    <property type="entry name" value="HPPD_N_like"/>
    <property type="match status" value="1"/>
</dbReference>
<dbReference type="PANTHER" id="PTHR11959">
    <property type="entry name" value="4-HYDROXYPHENYLPYRUVATE DIOXYGENASE"/>
    <property type="match status" value="1"/>
</dbReference>
<evidence type="ECO:0000256" key="3">
    <source>
        <dbReference type="ARBA" id="ARBA00022723"/>
    </source>
</evidence>
<keyword evidence="4" id="KW-0677">Repeat</keyword>
<dbReference type="SUPFAM" id="SSF54593">
    <property type="entry name" value="Glyoxalase/Bleomycin resistance protein/Dihydroxybiphenyl dioxygenase"/>
    <property type="match status" value="1"/>
</dbReference>
<evidence type="ECO:0000313" key="8">
    <source>
        <dbReference type="EMBL" id="VAH00326.1"/>
    </source>
</evidence>
<dbReference type="NCBIfam" id="TIGR01263">
    <property type="entry name" value="4HPPD"/>
    <property type="match status" value="1"/>
</dbReference>
<dbReference type="InterPro" id="IPR041736">
    <property type="entry name" value="4OHPhenylPyrv_dOase_N"/>
</dbReference>
<dbReference type="AlphaFoldDB" id="A0A9R0PKD6"/>
<keyword evidence="9" id="KW-1185">Reference proteome</keyword>
<dbReference type="PANTHER" id="PTHR11959:SF7">
    <property type="entry name" value="PHYTOENE DESATURATION 1"/>
    <property type="match status" value="1"/>
</dbReference>
<dbReference type="Gramene" id="TRITD1Av1G002880.1">
    <property type="protein sequence ID" value="TRITD1Av1G002880.1"/>
    <property type="gene ID" value="TRITD1Av1G002880"/>
</dbReference>
<dbReference type="InterPro" id="IPR005956">
    <property type="entry name" value="4OHPhenylPyrv_dOase"/>
</dbReference>
<sequence length="474" mass="50558">MMNAHANLALAALAFPAHMPNSKFSHIRSRCTRRPPLPLSMAAHPPIRSNPTQITMSTTGSASAGGEQAGISGTDRFRMLDFHHVEFWCADAASAAGRFSFGLGVPLAAESGLSTGNTAHASHLLHSRSGSLAFLFSAPYAQGNAVTASVPSFDADTARRFTADHGLAVRAVAVRVPDAAAAFRTSVDAGARPSFAPAELGHGFQLAEVQLYGDAVLRFVSYPDETAIPFLPRFESIPSSGATPDYGLTRFDHIVGDVPHLAPVAAYIAGFTGFHEFSRFTGDQVGTAESSLNVVVLANNSENVLLTVVEPVHGTKRRSQVQTYLDHHGGSGVQHLAMASDDVLGTLRKIRARSTMGGFELLPPPPASYYDDVRRHAGDVLSEAQIKECQELGVRVDKDDHGGVVLQIFTKAAGDRPTLLLEFIQRIGCMEKDENGQEYQRGGCGGFGQGNVTELFKSIEDYEKSLDASARLAA</sequence>
<evidence type="ECO:0000256" key="6">
    <source>
        <dbReference type="SAM" id="MobiDB-lite"/>
    </source>
</evidence>
<keyword evidence="5" id="KW-0408">Iron</keyword>
<keyword evidence="3" id="KW-0479">Metal-binding</keyword>
<dbReference type="InterPro" id="IPR037523">
    <property type="entry name" value="VOC_core"/>
</dbReference>
<gene>
    <name evidence="8" type="ORF">TRITD_1Av1G002880</name>
</gene>
<evidence type="ECO:0000256" key="4">
    <source>
        <dbReference type="ARBA" id="ARBA00022737"/>
    </source>
</evidence>
<dbReference type="InterPro" id="IPR029068">
    <property type="entry name" value="Glyas_Bleomycin-R_OHBP_Dase"/>
</dbReference>
<dbReference type="InterPro" id="IPR041735">
    <property type="entry name" value="4OHPhenylPyrv_dOase_C"/>
</dbReference>
<dbReference type="PROSITE" id="PS51819">
    <property type="entry name" value="VOC"/>
    <property type="match status" value="2"/>
</dbReference>
<evidence type="ECO:0000256" key="5">
    <source>
        <dbReference type="ARBA" id="ARBA00023004"/>
    </source>
</evidence>
<accession>A0A9R0PKD6</accession>
<comment type="similarity">
    <text evidence="2">Belongs to the 4HPPD family.</text>
</comment>
<feature type="region of interest" description="Disordered" evidence="6">
    <location>
        <begin position="35"/>
        <end position="68"/>
    </location>
</feature>
<name>A0A9R0PKD6_TRITD</name>
<feature type="domain" description="VOC" evidence="7">
    <location>
        <begin position="81"/>
        <end position="233"/>
    </location>
</feature>
<protein>
    <recommendedName>
        <fullName evidence="7">VOC domain-containing protein</fullName>
    </recommendedName>
</protein>
<feature type="domain" description="VOC" evidence="7">
    <location>
        <begin position="250"/>
        <end position="411"/>
    </location>
</feature>
<dbReference type="GO" id="GO:0006572">
    <property type="term" value="P:L-tyrosine catabolic process"/>
    <property type="evidence" value="ECO:0007669"/>
    <property type="project" value="TreeGrafter"/>
</dbReference>
<dbReference type="FunFam" id="3.10.180.10:FF:000013">
    <property type="entry name" value="4-hydroxyphenylpyruvate dioxygenase"/>
    <property type="match status" value="1"/>
</dbReference>
<dbReference type="Gene3D" id="3.10.180.10">
    <property type="entry name" value="2,3-Dihydroxybiphenyl 1,2-Dioxygenase, domain 1"/>
    <property type="match status" value="2"/>
</dbReference>
<evidence type="ECO:0000259" key="7">
    <source>
        <dbReference type="PROSITE" id="PS51819"/>
    </source>
</evidence>
<comment type="cofactor">
    <cofactor evidence="1">
        <name>Fe cation</name>
        <dbReference type="ChEBI" id="CHEBI:24875"/>
    </cofactor>
</comment>